<dbReference type="AlphaFoldDB" id="L9JEN5"/>
<gene>
    <name evidence="2" type="ORF">TREES_T100000869</name>
</gene>
<accession>L9JEN5</accession>
<evidence type="ECO:0000313" key="2">
    <source>
        <dbReference type="EMBL" id="ELW49026.1"/>
    </source>
</evidence>
<evidence type="ECO:0000256" key="1">
    <source>
        <dbReference type="SAM" id="MobiDB-lite"/>
    </source>
</evidence>
<evidence type="ECO:0000313" key="3">
    <source>
        <dbReference type="Proteomes" id="UP000011518"/>
    </source>
</evidence>
<feature type="compositionally biased region" description="Polar residues" evidence="1">
    <location>
        <begin position="53"/>
        <end position="64"/>
    </location>
</feature>
<feature type="region of interest" description="Disordered" evidence="1">
    <location>
        <begin position="1"/>
        <end position="90"/>
    </location>
</feature>
<dbReference type="EMBL" id="KB321007">
    <property type="protein sequence ID" value="ELW49026.1"/>
    <property type="molecule type" value="Genomic_DNA"/>
</dbReference>
<sequence length="200" mass="21255">MRHSARPQVTQCTRACLREGPGHGRRGPYPHKAPSASDPLAGAVPARPDLSTAPGSSSSTQGNSGDPKGQEGGQEFGEPYKLPPEEGLELGHDGWAQQHQAGQSALPIAALSLTRQTWGGLLQPSLGTQERQWLWQHREPGQSTPRGGLKPTMSTEGQAPAFGLTAEDTVIRSAVQPLSCVGTAPITSSMQPWLQPRVQY</sequence>
<name>L9JEN5_TUPCH</name>
<reference evidence="3" key="2">
    <citation type="journal article" date="2013" name="Nat. Commun.">
        <title>Genome of the Chinese tree shrew.</title>
        <authorList>
            <person name="Fan Y."/>
            <person name="Huang Z.Y."/>
            <person name="Cao C.C."/>
            <person name="Chen C.S."/>
            <person name="Chen Y.X."/>
            <person name="Fan D.D."/>
            <person name="He J."/>
            <person name="Hou H.L."/>
            <person name="Hu L."/>
            <person name="Hu X.T."/>
            <person name="Jiang X.T."/>
            <person name="Lai R."/>
            <person name="Lang Y.S."/>
            <person name="Liang B."/>
            <person name="Liao S.G."/>
            <person name="Mu D."/>
            <person name="Ma Y.Y."/>
            <person name="Niu Y.Y."/>
            <person name="Sun X.Q."/>
            <person name="Xia J.Q."/>
            <person name="Xiao J."/>
            <person name="Xiong Z.Q."/>
            <person name="Xu L."/>
            <person name="Yang L."/>
            <person name="Zhang Y."/>
            <person name="Zhao W."/>
            <person name="Zhao X.D."/>
            <person name="Zheng Y.T."/>
            <person name="Zhou J.M."/>
            <person name="Zhu Y.B."/>
            <person name="Zhang G.J."/>
            <person name="Wang J."/>
            <person name="Yao Y.G."/>
        </authorList>
    </citation>
    <scope>NUCLEOTIDE SEQUENCE [LARGE SCALE GENOMIC DNA]</scope>
</reference>
<organism evidence="2 3">
    <name type="scientific">Tupaia chinensis</name>
    <name type="common">Chinese tree shrew</name>
    <name type="synonym">Tupaia belangeri chinensis</name>
    <dbReference type="NCBI Taxonomy" id="246437"/>
    <lineage>
        <taxon>Eukaryota</taxon>
        <taxon>Metazoa</taxon>
        <taxon>Chordata</taxon>
        <taxon>Craniata</taxon>
        <taxon>Vertebrata</taxon>
        <taxon>Euteleostomi</taxon>
        <taxon>Mammalia</taxon>
        <taxon>Eutheria</taxon>
        <taxon>Euarchontoglires</taxon>
        <taxon>Scandentia</taxon>
        <taxon>Tupaiidae</taxon>
        <taxon>Tupaia</taxon>
    </lineage>
</organism>
<dbReference type="InParanoid" id="L9JEN5"/>
<dbReference type="Proteomes" id="UP000011518">
    <property type="component" value="Unassembled WGS sequence"/>
</dbReference>
<proteinExistence type="predicted"/>
<protein>
    <submittedName>
        <fullName evidence="2">Uncharacterized protein</fullName>
    </submittedName>
</protein>
<reference evidence="3" key="1">
    <citation type="submission" date="2012-07" db="EMBL/GenBank/DDBJ databases">
        <title>Genome of the Chinese tree shrew, a rising model animal genetically related to primates.</title>
        <authorList>
            <person name="Zhang G."/>
            <person name="Fan Y."/>
            <person name="Yao Y."/>
            <person name="Huang Z."/>
        </authorList>
    </citation>
    <scope>NUCLEOTIDE SEQUENCE [LARGE SCALE GENOMIC DNA]</scope>
</reference>
<keyword evidence="3" id="KW-1185">Reference proteome</keyword>